<sequence length="217" mass="24363">MTTLNNLKKSDVLNAAIVVSKELSASAKAMEIKFNERFSAGMDTKKDKADLRAAQTKSAYFDNNILEAMRDEKQCGVFYFSIKIAKKEPELFFRETLANSYALEKLAYLMASMASGKCVFNSALSTNSRVFAMIEIIKKDPTTFSNGDVFKIMNKAKQENEMKPDATYTQANQLIKLFRDLGIVEAIKDGGKSEFGMAKFKFIKNDLFNHIATSFSK</sequence>
<proteinExistence type="predicted"/>
<dbReference type="EMBL" id="SDCJ01000016">
    <property type="protein sequence ID" value="TCX36621.1"/>
    <property type="molecule type" value="Genomic_DNA"/>
</dbReference>
<evidence type="ECO:0000313" key="1">
    <source>
        <dbReference type="EMBL" id="TCX36621.1"/>
    </source>
</evidence>
<name>A0A483IS84_KLEPN</name>
<dbReference type="RefSeq" id="WP_048255527.1">
    <property type="nucleotide sequence ID" value="NZ_CABWPA010000036.1"/>
</dbReference>
<gene>
    <name evidence="1" type="ORF">ETE75_20385</name>
</gene>
<organism evidence="1">
    <name type="scientific">Klebsiella pneumoniae</name>
    <dbReference type="NCBI Taxonomy" id="573"/>
    <lineage>
        <taxon>Bacteria</taxon>
        <taxon>Pseudomonadati</taxon>
        <taxon>Pseudomonadota</taxon>
        <taxon>Gammaproteobacteria</taxon>
        <taxon>Enterobacterales</taxon>
        <taxon>Enterobacteriaceae</taxon>
        <taxon>Klebsiella/Raoultella group</taxon>
        <taxon>Klebsiella</taxon>
        <taxon>Klebsiella pneumoniae complex</taxon>
    </lineage>
</organism>
<reference evidence="1" key="1">
    <citation type="submission" date="2019-01" db="EMBL/GenBank/DDBJ databases">
        <authorList>
            <person name="Lista F."/>
            <person name="Anselmo A."/>
        </authorList>
    </citation>
    <scope>NUCLEOTIDE SEQUENCE</scope>
    <source>
        <strain evidence="1">13S</strain>
    </source>
</reference>
<protein>
    <submittedName>
        <fullName evidence="1">Uncharacterized protein</fullName>
    </submittedName>
</protein>
<accession>A0A483IS84</accession>
<dbReference type="AlphaFoldDB" id="A0A483IS84"/>
<comment type="caution">
    <text evidence="1">The sequence shown here is derived from an EMBL/GenBank/DDBJ whole genome shotgun (WGS) entry which is preliminary data.</text>
</comment>